<evidence type="ECO:0000313" key="1">
    <source>
        <dbReference type="EMBL" id="EIJ39139.1"/>
    </source>
</evidence>
<dbReference type="EMBL" id="JH651379">
    <property type="protein sequence ID" value="EIJ39139.1"/>
    <property type="molecule type" value="Genomic_DNA"/>
</dbReference>
<dbReference type="Proteomes" id="UP000004690">
    <property type="component" value="Unassembled WGS sequence"/>
</dbReference>
<dbReference type="SUPFAM" id="SSF158446">
    <property type="entry name" value="IVS-encoded protein-like"/>
    <property type="match status" value="1"/>
</dbReference>
<dbReference type="PANTHER" id="PTHR38471">
    <property type="entry name" value="FOUR HELIX BUNDLE PROTEIN"/>
    <property type="match status" value="1"/>
</dbReference>
<protein>
    <submittedName>
        <fullName evidence="1">S23 ribosomal protein</fullName>
    </submittedName>
</protein>
<dbReference type="InterPro" id="IPR012657">
    <property type="entry name" value="23S_rRNA-intervening_sequence"/>
</dbReference>
<dbReference type="NCBIfam" id="TIGR02436">
    <property type="entry name" value="four helix bundle protein"/>
    <property type="match status" value="1"/>
</dbReference>
<keyword evidence="1" id="KW-0689">Ribosomal protein</keyword>
<organism evidence="1 2">
    <name type="scientific">Galbibacter orientalis DSM 19592</name>
    <dbReference type="NCBI Taxonomy" id="926559"/>
    <lineage>
        <taxon>Bacteria</taxon>
        <taxon>Pseudomonadati</taxon>
        <taxon>Bacteroidota</taxon>
        <taxon>Flavobacteriia</taxon>
        <taxon>Flavobacteriales</taxon>
        <taxon>Flavobacteriaceae</taxon>
        <taxon>Galbibacter</taxon>
    </lineage>
</organism>
<proteinExistence type="predicted"/>
<dbReference type="HOGENOM" id="CLU_198995_0_0_10"/>
<gene>
    <name evidence="1" type="ORF">JoomaDRAFT_2147</name>
</gene>
<evidence type="ECO:0000313" key="2">
    <source>
        <dbReference type="Proteomes" id="UP000004690"/>
    </source>
</evidence>
<dbReference type="InterPro" id="IPR036583">
    <property type="entry name" value="23S_rRNA_IVS_sf"/>
</dbReference>
<dbReference type="GO" id="GO:0005840">
    <property type="term" value="C:ribosome"/>
    <property type="evidence" value="ECO:0007669"/>
    <property type="project" value="UniProtKB-KW"/>
</dbReference>
<keyword evidence="1" id="KW-0687">Ribonucleoprotein</keyword>
<dbReference type="STRING" id="926559.JoomaDRAFT_2147"/>
<keyword evidence="2" id="KW-1185">Reference proteome</keyword>
<accession>I3C696</accession>
<reference evidence="1 2" key="1">
    <citation type="submission" date="2012-02" db="EMBL/GenBank/DDBJ databases">
        <title>Improved High-Quality Draft genome of Joostella marina DSM 19592.</title>
        <authorList>
            <consortium name="US DOE Joint Genome Institute (JGI-PGF)"/>
            <person name="Lucas S."/>
            <person name="Copeland A."/>
            <person name="Lapidus A."/>
            <person name="Bruce D."/>
            <person name="Goodwin L."/>
            <person name="Pitluck S."/>
            <person name="Peters L."/>
            <person name="Chertkov O."/>
            <person name="Ovchinnikova G."/>
            <person name="Kyrpides N."/>
            <person name="Mavromatis K."/>
            <person name="Detter J.C."/>
            <person name="Han C."/>
            <person name="Land M."/>
            <person name="Hauser L."/>
            <person name="Markowitz V."/>
            <person name="Cheng J.-F."/>
            <person name="Hugenholtz P."/>
            <person name="Woyke T."/>
            <person name="Wu D."/>
            <person name="Tindall B."/>
            <person name="Brambilla E."/>
            <person name="Klenk H.-P."/>
            <person name="Eisen J.A."/>
        </authorList>
    </citation>
    <scope>NUCLEOTIDE SEQUENCE [LARGE SCALE GENOMIC DNA]</scope>
    <source>
        <strain evidence="1 2">DSM 19592</strain>
    </source>
</reference>
<dbReference type="PANTHER" id="PTHR38471:SF2">
    <property type="entry name" value="FOUR HELIX BUNDLE PROTEIN"/>
    <property type="match status" value="1"/>
</dbReference>
<dbReference type="Gene3D" id="1.20.1440.60">
    <property type="entry name" value="23S rRNA-intervening sequence"/>
    <property type="match status" value="1"/>
</dbReference>
<dbReference type="CDD" id="cd16377">
    <property type="entry name" value="23S_rRNA_IVP_like"/>
    <property type="match status" value="1"/>
</dbReference>
<dbReference type="Pfam" id="PF05635">
    <property type="entry name" value="23S_rRNA_IVP"/>
    <property type="match status" value="1"/>
</dbReference>
<name>I3C696_9FLAO</name>
<dbReference type="AlphaFoldDB" id="I3C696"/>
<sequence>MHQYAFEKLKVWVESKELIKEIYLLAKSFPSFESFNFTSQLQRSSLSITSNIAEGSSKHTHKNRTRIMVIAYRSKTLNLIIIAKELNYVSEEDYDRIRKVIEKITNKINSLRNYYLSKK</sequence>
<dbReference type="eggNOG" id="ENOG5032SXU">
    <property type="taxonomic scope" value="Bacteria"/>
</dbReference>